<sequence length="124" mass="14426">EIENSIVFFDVLILHRLPGTGFFHSYYAKIANSPSLPPVSLFLQRIHFSSSVLFSFMLSFLESVNRLTSLTLSRESNEKIWRHFYSIIIPICLFFCISLNARVLDGKTEFSQKYGYETFILEDK</sequence>
<proteinExistence type="predicted"/>
<feature type="transmembrane region" description="Helical" evidence="1">
    <location>
        <begin position="46"/>
        <end position="64"/>
    </location>
</feature>
<dbReference type="Proteomes" id="UP001432027">
    <property type="component" value="Unassembled WGS sequence"/>
</dbReference>
<feature type="transmembrane region" description="Helical" evidence="1">
    <location>
        <begin position="84"/>
        <end position="104"/>
    </location>
</feature>
<dbReference type="AlphaFoldDB" id="A0AAV5TL05"/>
<evidence type="ECO:0000256" key="1">
    <source>
        <dbReference type="SAM" id="Phobius"/>
    </source>
</evidence>
<organism evidence="2 3">
    <name type="scientific">Pristionchus entomophagus</name>
    <dbReference type="NCBI Taxonomy" id="358040"/>
    <lineage>
        <taxon>Eukaryota</taxon>
        <taxon>Metazoa</taxon>
        <taxon>Ecdysozoa</taxon>
        <taxon>Nematoda</taxon>
        <taxon>Chromadorea</taxon>
        <taxon>Rhabditida</taxon>
        <taxon>Rhabditina</taxon>
        <taxon>Diplogasteromorpha</taxon>
        <taxon>Diplogasteroidea</taxon>
        <taxon>Neodiplogasteridae</taxon>
        <taxon>Pristionchus</taxon>
    </lineage>
</organism>
<protein>
    <recommendedName>
        <fullName evidence="4">Serpentine receptor class gamma</fullName>
    </recommendedName>
</protein>
<feature type="non-terminal residue" evidence="2">
    <location>
        <position position="124"/>
    </location>
</feature>
<accession>A0AAV5TL05</accession>
<dbReference type="EMBL" id="BTSX01000004">
    <property type="protein sequence ID" value="GMS95105.1"/>
    <property type="molecule type" value="Genomic_DNA"/>
</dbReference>
<dbReference type="Pfam" id="PF10322">
    <property type="entry name" value="7TM_GPCR_Sru"/>
    <property type="match status" value="1"/>
</dbReference>
<feature type="non-terminal residue" evidence="2">
    <location>
        <position position="1"/>
    </location>
</feature>
<keyword evidence="3" id="KW-1185">Reference proteome</keyword>
<evidence type="ECO:0000313" key="3">
    <source>
        <dbReference type="Proteomes" id="UP001432027"/>
    </source>
</evidence>
<comment type="caution">
    <text evidence="2">The sequence shown here is derived from an EMBL/GenBank/DDBJ whole genome shotgun (WGS) entry which is preliminary data.</text>
</comment>
<dbReference type="InterPro" id="IPR003839">
    <property type="entry name" value="7TM_GPCR_serpentine_rcpt_Sru"/>
</dbReference>
<evidence type="ECO:0000313" key="2">
    <source>
        <dbReference type="EMBL" id="GMS95105.1"/>
    </source>
</evidence>
<keyword evidence="1" id="KW-0812">Transmembrane</keyword>
<gene>
    <name evidence="2" type="ORF">PENTCL1PPCAC_17280</name>
</gene>
<name>A0AAV5TL05_9BILA</name>
<evidence type="ECO:0008006" key="4">
    <source>
        <dbReference type="Google" id="ProtNLM"/>
    </source>
</evidence>
<keyword evidence="1" id="KW-1133">Transmembrane helix</keyword>
<keyword evidence="1" id="KW-0472">Membrane</keyword>
<reference evidence="2" key="1">
    <citation type="submission" date="2023-10" db="EMBL/GenBank/DDBJ databases">
        <title>Genome assembly of Pristionchus species.</title>
        <authorList>
            <person name="Yoshida K."/>
            <person name="Sommer R.J."/>
        </authorList>
    </citation>
    <scope>NUCLEOTIDE SEQUENCE</scope>
    <source>
        <strain evidence="2">RS0144</strain>
    </source>
</reference>